<keyword evidence="3" id="KW-1185">Reference proteome</keyword>
<feature type="signal peptide" evidence="1">
    <location>
        <begin position="1"/>
        <end position="20"/>
    </location>
</feature>
<sequence length="252" mass="29197">MNKFYSILCLLLLIPGWCVAADEKEPTLIADSWTMVPKVGHDSQFEAALKEHMALRSEKGDSRQWLVYTPVTGNNFNHYVVRSCCATWADQDSYEDWDTKETHQHFIETVHPHVESYSHNFSELDQKNSRWGEEVKAPYVGVTHYKVKMGKWRQMNEALKKMSTLAKDNDWPHHWAWSYPVAGSGAVNLVIPFENYAAMAPLDESFYAFISKVMKSEKKAQKMFDQFSGSFSSAEYQIYRLRKDLSMADKKE</sequence>
<accession>A0A917CRP5</accession>
<name>A0A917CRP5_9GAMM</name>
<gene>
    <name evidence="2" type="ORF">GCM10011365_17600</name>
</gene>
<dbReference type="RefSeq" id="WP_188365359.1">
    <property type="nucleotide sequence ID" value="NZ_BAABJF010000001.1"/>
</dbReference>
<reference evidence="2" key="2">
    <citation type="submission" date="2020-09" db="EMBL/GenBank/DDBJ databases">
        <authorList>
            <person name="Sun Q."/>
            <person name="Zhou Y."/>
        </authorList>
    </citation>
    <scope>NUCLEOTIDE SEQUENCE</scope>
    <source>
        <strain evidence="2">CGMCC 1.12181</strain>
    </source>
</reference>
<proteinExistence type="predicted"/>
<keyword evidence="1" id="KW-0732">Signal</keyword>
<feature type="chain" id="PRO_5037091972" description="NIPSNAP protein" evidence="1">
    <location>
        <begin position="21"/>
        <end position="252"/>
    </location>
</feature>
<reference evidence="2" key="1">
    <citation type="journal article" date="2014" name="Int. J. Syst. Evol. Microbiol.">
        <title>Complete genome sequence of Corynebacterium casei LMG S-19264T (=DSM 44701T), isolated from a smear-ripened cheese.</title>
        <authorList>
            <consortium name="US DOE Joint Genome Institute (JGI-PGF)"/>
            <person name="Walter F."/>
            <person name="Albersmeier A."/>
            <person name="Kalinowski J."/>
            <person name="Ruckert C."/>
        </authorList>
    </citation>
    <scope>NUCLEOTIDE SEQUENCE</scope>
    <source>
        <strain evidence="2">CGMCC 1.12181</strain>
    </source>
</reference>
<evidence type="ECO:0000256" key="1">
    <source>
        <dbReference type="SAM" id="SignalP"/>
    </source>
</evidence>
<evidence type="ECO:0000313" key="2">
    <source>
        <dbReference type="EMBL" id="GGF96672.1"/>
    </source>
</evidence>
<evidence type="ECO:0008006" key="4">
    <source>
        <dbReference type="Google" id="ProtNLM"/>
    </source>
</evidence>
<comment type="caution">
    <text evidence="2">The sequence shown here is derived from an EMBL/GenBank/DDBJ whole genome shotgun (WGS) entry which is preliminary data.</text>
</comment>
<organism evidence="2 3">
    <name type="scientific">Marinicella pacifica</name>
    <dbReference type="NCBI Taxonomy" id="1171543"/>
    <lineage>
        <taxon>Bacteria</taxon>
        <taxon>Pseudomonadati</taxon>
        <taxon>Pseudomonadota</taxon>
        <taxon>Gammaproteobacteria</taxon>
        <taxon>Lysobacterales</taxon>
        <taxon>Marinicellaceae</taxon>
        <taxon>Marinicella</taxon>
    </lineage>
</organism>
<dbReference type="AlphaFoldDB" id="A0A917CRP5"/>
<evidence type="ECO:0000313" key="3">
    <source>
        <dbReference type="Proteomes" id="UP000605253"/>
    </source>
</evidence>
<protein>
    <recommendedName>
        <fullName evidence="4">NIPSNAP protein</fullName>
    </recommendedName>
</protein>
<dbReference type="Proteomes" id="UP000605253">
    <property type="component" value="Unassembled WGS sequence"/>
</dbReference>
<dbReference type="EMBL" id="BMEO01000006">
    <property type="protein sequence ID" value="GGF96672.1"/>
    <property type="molecule type" value="Genomic_DNA"/>
</dbReference>